<organism evidence="12">
    <name type="scientific">Desulfitobacterium hafniense</name>
    <name type="common">Desulfitobacterium frappieri</name>
    <dbReference type="NCBI Taxonomy" id="49338"/>
    <lineage>
        <taxon>Bacteria</taxon>
        <taxon>Bacillati</taxon>
        <taxon>Bacillota</taxon>
        <taxon>Clostridia</taxon>
        <taxon>Eubacteriales</taxon>
        <taxon>Desulfitobacteriaceae</taxon>
        <taxon>Desulfitobacterium</taxon>
    </lineage>
</organism>
<dbReference type="Pfam" id="PF01624">
    <property type="entry name" value="MutS_I"/>
    <property type="match status" value="1"/>
</dbReference>
<dbReference type="Gene3D" id="3.40.1170.10">
    <property type="entry name" value="DNA repair protein MutS, domain I"/>
    <property type="match status" value="1"/>
</dbReference>
<dbReference type="InterPro" id="IPR027417">
    <property type="entry name" value="P-loop_NTPase"/>
</dbReference>
<dbReference type="SUPFAM" id="SSF48334">
    <property type="entry name" value="DNA repair protein MutS, domain III"/>
    <property type="match status" value="1"/>
</dbReference>
<sequence>MTTPMMQQYKSIKSQAPDAILFFRLGDFYEMFGEDARTAAPILEIALTGRDSGGGERIPMCGVPHHAVDGYLLKLVSAGYKVALCEQVEDPQATKGIVRREIIRIISPGTMTDSLVEQANNFLAAVYHDQDWGLAFVDVSTGEFTVFQTESIDILTTELSRIRPSELLLPAELLKAKHWRPYYLTQREKKTYQHTLLEQRFTEQTELFQEFPTAMKAANGLWQYILETSPGIDPSHILKINAYRPEHWMLLDPWTRRNLELTESIRGQGKKGTLLSVLDFTKTAFGGRLLRRWIEQPLLLKEEIEKRLDYVEALVEDSFLRGDLIQLFNKVFDLERLMGKVSYGTANARDLLSLAQTLGVLPQLRALLAEGKSASLQAFIPALEGLDPLAVTLEQAINPEAPISLKDGNLLKAGYSEEIDELRSISSGGKAWVAKLESMEKDRTGIRSLKVGYNKVFGYYIEVTHANSHLIPAEYIRKQTLANAERFITPELKEYEQKILGAEEKVTQLEYQLFLELRETVRGQAARILEAAHALAEIDVYASLAEAAVRHHYSRPVMKGEGGLTIIEGRHPVVESMLQDTSFVPNDTILTEDKHLALITGPNMAGKSTYMRQVALIVLMAQIGSFVPAQQATIPIADHIFTRVGASDDLASGQSTFMVEMYEVAHILRHVTPHSLIILDEVGRGTATYDGLSIAWAVAEYLAGQENKPKTLFATHYHELTDLEETHAGIFNLHVGVREHGEEIVFLHKIIPGRADRSYGIQVAKLAGLPANLLHRAKIILHELESSAKENRQEHLLNKEKATQLSLFEVQPLDPLLQEVSELSVEDLTPRQALDYLFDLKERIKTAESI</sequence>
<evidence type="ECO:0000259" key="11">
    <source>
        <dbReference type="PROSITE" id="PS00486"/>
    </source>
</evidence>
<keyword evidence="3 9" id="KW-0547">Nucleotide-binding</keyword>
<evidence type="ECO:0000256" key="2">
    <source>
        <dbReference type="ARBA" id="ARBA00021982"/>
    </source>
</evidence>
<dbReference type="RefSeq" id="WP_208925571.1">
    <property type="nucleotide sequence ID" value="NZ_LK996017.1"/>
</dbReference>
<dbReference type="PROSITE" id="PS00486">
    <property type="entry name" value="DNA_MISMATCH_REPAIR_2"/>
    <property type="match status" value="1"/>
</dbReference>
<dbReference type="InterPro" id="IPR036678">
    <property type="entry name" value="MutS_con_dom_sf"/>
</dbReference>
<dbReference type="SUPFAM" id="SSF52540">
    <property type="entry name" value="P-loop containing nucleoside triphosphate hydrolases"/>
    <property type="match status" value="1"/>
</dbReference>
<dbReference type="InterPro" id="IPR016151">
    <property type="entry name" value="DNA_mismatch_repair_MutS_N"/>
</dbReference>
<dbReference type="GO" id="GO:0005524">
    <property type="term" value="F:ATP binding"/>
    <property type="evidence" value="ECO:0007669"/>
    <property type="project" value="UniProtKB-UniRule"/>
</dbReference>
<feature type="domain" description="DNA mismatch repair proteins mutS family" evidence="11">
    <location>
        <begin position="675"/>
        <end position="691"/>
    </location>
</feature>
<dbReference type="EMBL" id="LK996017">
    <property type="protein sequence ID" value="CDX01644.1"/>
    <property type="molecule type" value="Genomic_DNA"/>
</dbReference>
<evidence type="ECO:0000256" key="8">
    <source>
        <dbReference type="ARBA" id="ARBA00024647"/>
    </source>
</evidence>
<dbReference type="InterPro" id="IPR000432">
    <property type="entry name" value="DNA_mismatch_repair_MutS_C"/>
</dbReference>
<dbReference type="InterPro" id="IPR007695">
    <property type="entry name" value="DNA_mismatch_repair_MutS-lik_N"/>
</dbReference>
<dbReference type="InterPro" id="IPR017261">
    <property type="entry name" value="DNA_mismatch_repair_MutS/MSH"/>
</dbReference>
<evidence type="ECO:0000256" key="1">
    <source>
        <dbReference type="ARBA" id="ARBA00006271"/>
    </source>
</evidence>
<keyword evidence="5 9" id="KW-0067">ATP-binding</keyword>
<dbReference type="PIRSF" id="PIRSF037677">
    <property type="entry name" value="DNA_mis_repair_Msh6"/>
    <property type="match status" value="1"/>
</dbReference>
<name>A0A098AYF1_DESHA</name>
<dbReference type="Pfam" id="PF05192">
    <property type="entry name" value="MutS_III"/>
    <property type="match status" value="1"/>
</dbReference>
<dbReference type="FunFam" id="1.10.1420.10:FF:000001">
    <property type="entry name" value="DNA mismatch repair protein MutS"/>
    <property type="match status" value="1"/>
</dbReference>
<dbReference type="HAMAP" id="MF_00096">
    <property type="entry name" value="MutS"/>
    <property type="match status" value="1"/>
</dbReference>
<comment type="similarity">
    <text evidence="1 9 10">Belongs to the DNA mismatch repair MutS family.</text>
</comment>
<evidence type="ECO:0000256" key="9">
    <source>
        <dbReference type="HAMAP-Rule" id="MF_00096"/>
    </source>
</evidence>
<dbReference type="InterPro" id="IPR036187">
    <property type="entry name" value="DNA_mismatch_repair_MutS_sf"/>
</dbReference>
<dbReference type="PANTHER" id="PTHR11361">
    <property type="entry name" value="DNA MISMATCH REPAIR PROTEIN MUTS FAMILY MEMBER"/>
    <property type="match status" value="1"/>
</dbReference>
<accession>A0A098AYF1</accession>
<dbReference type="NCBIfam" id="TIGR01070">
    <property type="entry name" value="mutS1"/>
    <property type="match status" value="1"/>
</dbReference>
<dbReference type="Pfam" id="PF00488">
    <property type="entry name" value="MutS_V"/>
    <property type="match status" value="1"/>
</dbReference>
<evidence type="ECO:0000256" key="3">
    <source>
        <dbReference type="ARBA" id="ARBA00022741"/>
    </source>
</evidence>
<dbReference type="InterPro" id="IPR007861">
    <property type="entry name" value="DNA_mismatch_repair_MutS_clamp"/>
</dbReference>
<dbReference type="InterPro" id="IPR007860">
    <property type="entry name" value="DNA_mmatch_repair_MutS_con_dom"/>
</dbReference>
<evidence type="ECO:0000313" key="12">
    <source>
        <dbReference type="EMBL" id="CDX01644.1"/>
    </source>
</evidence>
<evidence type="ECO:0000256" key="7">
    <source>
        <dbReference type="ARBA" id="ARBA00023204"/>
    </source>
</evidence>
<dbReference type="FunFam" id="3.40.1170.10:FF:000001">
    <property type="entry name" value="DNA mismatch repair protein MutS"/>
    <property type="match status" value="1"/>
</dbReference>
<keyword evidence="7 9" id="KW-0234">DNA repair</keyword>
<dbReference type="SUPFAM" id="SSF53150">
    <property type="entry name" value="DNA repair protein MutS, domain II"/>
    <property type="match status" value="1"/>
</dbReference>
<dbReference type="InterPro" id="IPR005748">
    <property type="entry name" value="DNA_mismatch_repair_MutS"/>
</dbReference>
<feature type="binding site" evidence="9">
    <location>
        <begin position="601"/>
        <end position="608"/>
    </location>
    <ligand>
        <name>ATP</name>
        <dbReference type="ChEBI" id="CHEBI:30616"/>
    </ligand>
</feature>
<keyword evidence="6 9" id="KW-0238">DNA-binding</keyword>
<dbReference type="PATRIC" id="fig|49338.4.peg.1888"/>
<keyword evidence="4 9" id="KW-0227">DNA damage</keyword>
<evidence type="ECO:0000256" key="5">
    <source>
        <dbReference type="ARBA" id="ARBA00022840"/>
    </source>
</evidence>
<dbReference type="SMART" id="SM00533">
    <property type="entry name" value="MUTSd"/>
    <property type="match status" value="1"/>
</dbReference>
<dbReference type="FunFam" id="3.40.50.300:FF:000870">
    <property type="entry name" value="MutS protein homolog 4"/>
    <property type="match status" value="1"/>
</dbReference>
<dbReference type="Pfam" id="PF05190">
    <property type="entry name" value="MutS_IV"/>
    <property type="match status" value="1"/>
</dbReference>
<dbReference type="CDD" id="cd03284">
    <property type="entry name" value="ABC_MutS1"/>
    <property type="match status" value="1"/>
</dbReference>
<proteinExistence type="inferred from homology"/>
<dbReference type="NCBIfam" id="NF003810">
    <property type="entry name" value="PRK05399.1"/>
    <property type="match status" value="1"/>
</dbReference>
<comment type="function">
    <text evidence="8 9">This protein is involved in the repair of mismatches in DNA. It is possible that it carries out the mismatch recognition step. This protein has a weak ATPase activity.</text>
</comment>
<dbReference type="GO" id="GO:0140664">
    <property type="term" value="F:ATP-dependent DNA damage sensor activity"/>
    <property type="evidence" value="ECO:0007669"/>
    <property type="project" value="InterPro"/>
</dbReference>
<dbReference type="Gene3D" id="1.10.1420.10">
    <property type="match status" value="2"/>
</dbReference>
<dbReference type="Gene3D" id="3.30.420.110">
    <property type="entry name" value="MutS, connector domain"/>
    <property type="match status" value="1"/>
</dbReference>
<dbReference type="InterPro" id="IPR007696">
    <property type="entry name" value="DNA_mismatch_repair_MutS_core"/>
</dbReference>
<evidence type="ECO:0000256" key="6">
    <source>
        <dbReference type="ARBA" id="ARBA00023125"/>
    </source>
</evidence>
<dbReference type="Gene3D" id="3.40.50.300">
    <property type="entry name" value="P-loop containing nucleotide triphosphate hydrolases"/>
    <property type="match status" value="1"/>
</dbReference>
<dbReference type="PANTHER" id="PTHR11361:SF34">
    <property type="entry name" value="DNA MISMATCH REPAIR PROTEIN MSH1, MITOCHONDRIAL"/>
    <property type="match status" value="1"/>
</dbReference>
<dbReference type="SMART" id="SM00534">
    <property type="entry name" value="MUTSac"/>
    <property type="match status" value="1"/>
</dbReference>
<dbReference type="Pfam" id="PF05188">
    <property type="entry name" value="MutS_II"/>
    <property type="match status" value="1"/>
</dbReference>
<dbReference type="GO" id="GO:0003684">
    <property type="term" value="F:damaged DNA binding"/>
    <property type="evidence" value="ECO:0007669"/>
    <property type="project" value="UniProtKB-UniRule"/>
</dbReference>
<dbReference type="AlphaFoldDB" id="A0A098AYF1"/>
<dbReference type="GO" id="GO:0005829">
    <property type="term" value="C:cytosol"/>
    <property type="evidence" value="ECO:0007669"/>
    <property type="project" value="TreeGrafter"/>
</dbReference>
<protein>
    <recommendedName>
        <fullName evidence="2 9">DNA mismatch repair protein MutS</fullName>
    </recommendedName>
</protein>
<evidence type="ECO:0000256" key="10">
    <source>
        <dbReference type="RuleBase" id="RU003756"/>
    </source>
</evidence>
<evidence type="ECO:0000256" key="4">
    <source>
        <dbReference type="ARBA" id="ARBA00022763"/>
    </source>
</evidence>
<dbReference type="GO" id="GO:0006298">
    <property type="term" value="P:mismatch repair"/>
    <property type="evidence" value="ECO:0007669"/>
    <property type="project" value="UniProtKB-UniRule"/>
</dbReference>
<gene>
    <name evidence="9" type="primary">mutS</name>
    <name evidence="12" type="ORF">DPCES_1757</name>
</gene>
<dbReference type="InterPro" id="IPR045076">
    <property type="entry name" value="MutS"/>
</dbReference>
<reference evidence="12" key="1">
    <citation type="submission" date="2014-07" db="EMBL/GenBank/DDBJ databases">
        <authorList>
            <person name="Hornung V.Bastian."/>
        </authorList>
    </citation>
    <scope>NUCLEOTIDE SEQUENCE</scope>
    <source>
        <strain evidence="12">PCE-S</strain>
    </source>
</reference>
<dbReference type="GO" id="GO:0030983">
    <property type="term" value="F:mismatched DNA binding"/>
    <property type="evidence" value="ECO:0007669"/>
    <property type="project" value="InterPro"/>
</dbReference>
<dbReference type="SUPFAM" id="SSF55271">
    <property type="entry name" value="DNA repair protein MutS, domain I"/>
    <property type="match status" value="1"/>
</dbReference>